<keyword evidence="6" id="KW-0472">Membrane</keyword>
<dbReference type="Gene3D" id="1.10.287.950">
    <property type="entry name" value="Methyl-accepting chemotaxis protein"/>
    <property type="match status" value="1"/>
</dbReference>
<keyword evidence="6" id="KW-1133">Transmembrane helix</keyword>
<proteinExistence type="inferred from homology"/>
<evidence type="ECO:0000256" key="3">
    <source>
        <dbReference type="ARBA" id="ARBA00023224"/>
    </source>
</evidence>
<evidence type="ECO:0000313" key="11">
    <source>
        <dbReference type="EMBL" id="SPY97743.1"/>
    </source>
</evidence>
<dbReference type="InterPro" id="IPR004089">
    <property type="entry name" value="MCPsignal_dom"/>
</dbReference>
<dbReference type="AlphaFoldDB" id="A0A1Z1ST12"/>
<dbReference type="FunFam" id="1.10.287.950:FF:000001">
    <property type="entry name" value="Methyl-accepting chemotaxis sensory transducer"/>
    <property type="match status" value="1"/>
</dbReference>
<dbReference type="PROSITE" id="PS50111">
    <property type="entry name" value="CHEMOTAXIS_TRANSDUC_2"/>
    <property type="match status" value="1"/>
</dbReference>
<keyword evidence="2" id="KW-0145">Chemotaxis</keyword>
<dbReference type="Proteomes" id="UP000195540">
    <property type="component" value="Chromosome"/>
</dbReference>
<keyword evidence="3 5" id="KW-0807">Transducer</keyword>
<dbReference type="EMBL" id="ABKSPD020000051">
    <property type="protein sequence ID" value="EKW9778356.1"/>
    <property type="molecule type" value="Genomic_DNA"/>
</dbReference>
<sequence length="522" mass="58071">MSIKRTVKLGSSLLLLIFILSSALSSFFIYKMQNNFTQVDVLSARYDDVLMARYQLAIMRSNVNYLLQDKDSRVADRNKIIQQNKKLAIMAKNTMETWVKEKKMTVAAQKNADDISTLFYNLIDKLVLDPNKLATIKIKANQFDQDFEHLDQLFEKYIQTRNKNSLYLTHKQDSMVEFSIYSTIISLIILLIVLYFVLHWINKTFVSNLNTLSEILNKVGNADLVFSVPQVKNDEFGKLFSRVSDMQKALTSTIFSVKKEAMDIKGGAFKIASGNQELSSRTEEQSSALQQTAASMEQIKIAVANNTDNTIEANNIINQSTDIVMDGANVMKEAVLSMKKIEQGAVKVGEINDVINKLANQTNILALNAAVEAARAGEQGRGFTVVAAEVRNLAAKSAEAAKEISQVLKASINDVTYGTNLVNKSGECMQEIVSSISKVNKIMQGISLASEEQRLGVEQIAVAINQMDTVVQQNASLVDLAASSTMMLNDKAQVLMDNVAVFNIDDLEKEPEQKQELINEQE</sequence>
<accession>A0A1Z1ST12</accession>
<keyword evidence="6" id="KW-0812">Transmembrane</keyword>
<comment type="similarity">
    <text evidence="4">Belongs to the methyl-accepting chemotaxis (MCP) protein family.</text>
</comment>
<feature type="transmembrane region" description="Helical" evidence="6">
    <location>
        <begin position="178"/>
        <end position="198"/>
    </location>
</feature>
<dbReference type="SUPFAM" id="SSF58104">
    <property type="entry name" value="Methyl-accepting chemotaxis protein (MCP) signaling domain"/>
    <property type="match status" value="1"/>
</dbReference>
<dbReference type="Proteomes" id="UP000251485">
    <property type="component" value="Unassembled WGS sequence"/>
</dbReference>
<evidence type="ECO:0000256" key="6">
    <source>
        <dbReference type="SAM" id="Phobius"/>
    </source>
</evidence>
<dbReference type="GeneID" id="6803542"/>
<dbReference type="GO" id="GO:0004888">
    <property type="term" value="F:transmembrane signaling receptor activity"/>
    <property type="evidence" value="ECO:0007669"/>
    <property type="project" value="InterPro"/>
</dbReference>
<dbReference type="EMBL" id="UGTS01000005">
    <property type="protein sequence ID" value="SUC38344.1"/>
    <property type="molecule type" value="Genomic_DNA"/>
</dbReference>
<dbReference type="OrthoDB" id="6466596at2"/>
<organism evidence="10 16">
    <name type="scientific">Proteus mirabilis</name>
    <dbReference type="NCBI Taxonomy" id="584"/>
    <lineage>
        <taxon>Bacteria</taxon>
        <taxon>Pseudomonadati</taxon>
        <taxon>Pseudomonadota</taxon>
        <taxon>Gammaproteobacteria</taxon>
        <taxon>Enterobacterales</taxon>
        <taxon>Morganellaceae</taxon>
        <taxon>Proteus</taxon>
    </lineage>
</organism>
<evidence type="ECO:0000256" key="4">
    <source>
        <dbReference type="ARBA" id="ARBA00029447"/>
    </source>
</evidence>
<evidence type="ECO:0000256" key="1">
    <source>
        <dbReference type="ARBA" id="ARBA00004370"/>
    </source>
</evidence>
<dbReference type="PRINTS" id="PR00260">
    <property type="entry name" value="CHEMTRNSDUCR"/>
</dbReference>
<reference evidence="14 15" key="2">
    <citation type="submission" date="2018-06" db="EMBL/GenBank/DDBJ databases">
        <authorList>
            <consortium name="Pathogen Informatics"/>
            <person name="Doyle S."/>
        </authorList>
    </citation>
    <scope>NUCLEOTIDE SEQUENCE [LARGE SCALE GENOMIC DNA]</scope>
    <source>
        <strain evidence="11 14">NCTC10975</strain>
        <strain evidence="12 15">NCTC11938</strain>
    </source>
</reference>
<dbReference type="InterPro" id="IPR004090">
    <property type="entry name" value="Chemotax_Me-accpt_rcpt"/>
</dbReference>
<dbReference type="GO" id="GO:0007165">
    <property type="term" value="P:signal transduction"/>
    <property type="evidence" value="ECO:0007669"/>
    <property type="project" value="UniProtKB-KW"/>
</dbReference>
<dbReference type="EMBL" id="CP021694">
    <property type="protein sequence ID" value="ARX33679.1"/>
    <property type="molecule type" value="Genomic_DNA"/>
</dbReference>
<evidence type="ECO:0000313" key="13">
    <source>
        <dbReference type="Proteomes" id="UP000195540"/>
    </source>
</evidence>
<dbReference type="SMART" id="SM00283">
    <property type="entry name" value="MA"/>
    <property type="match status" value="1"/>
</dbReference>
<dbReference type="PANTHER" id="PTHR43531:SF11">
    <property type="entry name" value="METHYL-ACCEPTING CHEMOTAXIS PROTEIN 3"/>
    <property type="match status" value="1"/>
</dbReference>
<evidence type="ECO:0000313" key="10">
    <source>
        <dbReference type="EMBL" id="EKW9778356.1"/>
    </source>
</evidence>
<evidence type="ECO:0000313" key="12">
    <source>
        <dbReference type="EMBL" id="SUC38344.1"/>
    </source>
</evidence>
<evidence type="ECO:0000313" key="9">
    <source>
        <dbReference type="EMBL" id="EKW9776249.1"/>
    </source>
</evidence>
<evidence type="ECO:0000313" key="14">
    <source>
        <dbReference type="Proteomes" id="UP000251485"/>
    </source>
</evidence>
<name>A0A1Z1ST12_PROMI</name>
<evidence type="ECO:0000256" key="5">
    <source>
        <dbReference type="PROSITE-ProRule" id="PRU00284"/>
    </source>
</evidence>
<dbReference type="GO" id="GO:0005886">
    <property type="term" value="C:plasma membrane"/>
    <property type="evidence" value="ECO:0007669"/>
    <property type="project" value="TreeGrafter"/>
</dbReference>
<dbReference type="PANTHER" id="PTHR43531">
    <property type="entry name" value="PROTEIN ICFG"/>
    <property type="match status" value="1"/>
</dbReference>
<dbReference type="Proteomes" id="UP000254191">
    <property type="component" value="Unassembled WGS sequence"/>
</dbReference>
<dbReference type="Proteomes" id="UP001171165">
    <property type="component" value="Unassembled WGS sequence"/>
</dbReference>
<evidence type="ECO:0000313" key="16">
    <source>
        <dbReference type="Proteomes" id="UP001171165"/>
    </source>
</evidence>
<evidence type="ECO:0000313" key="8">
    <source>
        <dbReference type="EMBL" id="ARX33679.1"/>
    </source>
</evidence>
<dbReference type="KEGG" id="pvl:AOB99_13890"/>
<comment type="subcellular location">
    <subcellularLocation>
        <location evidence="1">Membrane</location>
    </subcellularLocation>
</comment>
<dbReference type="GO" id="GO:0006935">
    <property type="term" value="P:chemotaxis"/>
    <property type="evidence" value="ECO:0007669"/>
    <property type="project" value="UniProtKB-KW"/>
</dbReference>
<gene>
    <name evidence="12" type="primary">tap_1</name>
    <name evidence="11" type="synonym">tap</name>
    <name evidence="8" type="ORF">AM402_05765</name>
    <name evidence="11" type="ORF">NCTC10975_02851</name>
    <name evidence="12" type="ORF">NCTC11938_02611</name>
    <name evidence="9" type="ORF">PW210_002068</name>
    <name evidence="10" type="ORF">PW210_004258</name>
</gene>
<dbReference type="OMA" id="DCAIRRS"/>
<reference evidence="10" key="3">
    <citation type="submission" date="2023-06" db="EMBL/GenBank/DDBJ databases">
        <authorList>
            <consortium name="Clinical and Environmental Microbiology Branch: Whole genome sequencing antimicrobial resistance pathogens in the healthcare setting"/>
        </authorList>
    </citation>
    <scope>NUCLEOTIDE SEQUENCE</scope>
    <source>
        <strain evidence="10">Microbial</strain>
    </source>
</reference>
<reference evidence="8 13" key="1">
    <citation type="submission" date="2017-05" db="EMBL/GenBank/DDBJ databases">
        <title>Whole genome sequencing of Proteus mirabilis AR_0155.</title>
        <authorList>
            <person name="Conlan S."/>
            <person name="Thomas P.J."/>
            <person name="Mullikin J."/>
            <person name="Frank K.M."/>
            <person name="Segre J.A."/>
        </authorList>
    </citation>
    <scope>NUCLEOTIDE SEQUENCE [LARGE SCALE GENOMIC DNA]</scope>
    <source>
        <strain evidence="8 13">AR_0155</strain>
    </source>
</reference>
<evidence type="ECO:0000256" key="2">
    <source>
        <dbReference type="ARBA" id="ARBA00022500"/>
    </source>
</evidence>
<dbReference type="EMBL" id="UAUE01000023">
    <property type="protein sequence ID" value="SPY97743.1"/>
    <property type="molecule type" value="Genomic_DNA"/>
</dbReference>
<dbReference type="InterPro" id="IPR051310">
    <property type="entry name" value="MCP_chemotaxis"/>
</dbReference>
<dbReference type="Pfam" id="PF00015">
    <property type="entry name" value="MCPsignal"/>
    <property type="match status" value="1"/>
</dbReference>
<protein>
    <submittedName>
        <fullName evidence="8 10">Chemotaxis protein</fullName>
    </submittedName>
</protein>
<dbReference type="EMBL" id="ABKSPD020000006">
    <property type="protein sequence ID" value="EKW9776249.1"/>
    <property type="molecule type" value="Genomic_DNA"/>
</dbReference>
<feature type="domain" description="Methyl-accepting transducer" evidence="7">
    <location>
        <begin position="260"/>
        <end position="489"/>
    </location>
</feature>
<evidence type="ECO:0000259" key="7">
    <source>
        <dbReference type="PROSITE" id="PS50111"/>
    </source>
</evidence>
<dbReference type="STRING" id="584.AOUC001_02840"/>
<evidence type="ECO:0000313" key="15">
    <source>
        <dbReference type="Proteomes" id="UP000254191"/>
    </source>
</evidence>
<dbReference type="RefSeq" id="WP_004245601.1">
    <property type="nucleotide sequence ID" value="NZ_ABFCQN020000002.1"/>
</dbReference>